<dbReference type="EMBL" id="CM042012">
    <property type="protein sequence ID" value="KAI3749502.1"/>
    <property type="molecule type" value="Genomic_DNA"/>
</dbReference>
<dbReference type="Proteomes" id="UP001055811">
    <property type="component" value="Linkage Group LG04"/>
</dbReference>
<accession>A0ACB9DT86</accession>
<evidence type="ECO:0000313" key="2">
    <source>
        <dbReference type="Proteomes" id="UP001055811"/>
    </source>
</evidence>
<name>A0ACB9DT86_CICIN</name>
<gene>
    <name evidence="1" type="ORF">L2E82_20116</name>
</gene>
<proteinExistence type="predicted"/>
<evidence type="ECO:0000313" key="1">
    <source>
        <dbReference type="EMBL" id="KAI3749502.1"/>
    </source>
</evidence>
<protein>
    <submittedName>
        <fullName evidence="1">Uncharacterized protein</fullName>
    </submittedName>
</protein>
<comment type="caution">
    <text evidence="1">The sequence shown here is derived from an EMBL/GenBank/DDBJ whole genome shotgun (WGS) entry which is preliminary data.</text>
</comment>
<sequence>MIQNSSFPCLKFCNGVDKSWFIAGRTKPPDLRTWRAKPDIDQLLSISCPGIQSKTNSEAAKQFMEELERGSGEGGGGESSQDRSQMVDGQIVTDSDEEDGKELFDSVALAALLKVAADGGSEGGNITFSSQDSSRLFTVERPAGLGPSFQTM</sequence>
<reference evidence="2" key="1">
    <citation type="journal article" date="2022" name="Mol. Ecol. Resour.">
        <title>The genomes of chicory, endive, great burdock and yacon provide insights into Asteraceae palaeo-polyploidization history and plant inulin production.</title>
        <authorList>
            <person name="Fan W."/>
            <person name="Wang S."/>
            <person name="Wang H."/>
            <person name="Wang A."/>
            <person name="Jiang F."/>
            <person name="Liu H."/>
            <person name="Zhao H."/>
            <person name="Xu D."/>
            <person name="Zhang Y."/>
        </authorList>
    </citation>
    <scope>NUCLEOTIDE SEQUENCE [LARGE SCALE GENOMIC DNA]</scope>
    <source>
        <strain evidence="2">cv. Punajuju</strain>
    </source>
</reference>
<organism evidence="1 2">
    <name type="scientific">Cichorium intybus</name>
    <name type="common">Chicory</name>
    <dbReference type="NCBI Taxonomy" id="13427"/>
    <lineage>
        <taxon>Eukaryota</taxon>
        <taxon>Viridiplantae</taxon>
        <taxon>Streptophyta</taxon>
        <taxon>Embryophyta</taxon>
        <taxon>Tracheophyta</taxon>
        <taxon>Spermatophyta</taxon>
        <taxon>Magnoliopsida</taxon>
        <taxon>eudicotyledons</taxon>
        <taxon>Gunneridae</taxon>
        <taxon>Pentapetalae</taxon>
        <taxon>asterids</taxon>
        <taxon>campanulids</taxon>
        <taxon>Asterales</taxon>
        <taxon>Asteraceae</taxon>
        <taxon>Cichorioideae</taxon>
        <taxon>Cichorieae</taxon>
        <taxon>Cichoriinae</taxon>
        <taxon>Cichorium</taxon>
    </lineage>
</organism>
<keyword evidence="2" id="KW-1185">Reference proteome</keyword>
<reference evidence="1 2" key="2">
    <citation type="journal article" date="2022" name="Mol. Ecol. Resour.">
        <title>The genomes of chicory, endive, great burdock and yacon provide insights into Asteraceae paleo-polyploidization history and plant inulin production.</title>
        <authorList>
            <person name="Fan W."/>
            <person name="Wang S."/>
            <person name="Wang H."/>
            <person name="Wang A."/>
            <person name="Jiang F."/>
            <person name="Liu H."/>
            <person name="Zhao H."/>
            <person name="Xu D."/>
            <person name="Zhang Y."/>
        </authorList>
    </citation>
    <scope>NUCLEOTIDE SEQUENCE [LARGE SCALE GENOMIC DNA]</scope>
    <source>
        <strain evidence="2">cv. Punajuju</strain>
        <tissue evidence="1">Leaves</tissue>
    </source>
</reference>